<dbReference type="GO" id="GO:0046872">
    <property type="term" value="F:metal ion binding"/>
    <property type="evidence" value="ECO:0007669"/>
    <property type="project" value="UniProtKB-KW"/>
</dbReference>
<organism evidence="7 8">
    <name type="scientific">Stentor coeruleus</name>
    <dbReference type="NCBI Taxonomy" id="5963"/>
    <lineage>
        <taxon>Eukaryota</taxon>
        <taxon>Sar</taxon>
        <taxon>Alveolata</taxon>
        <taxon>Ciliophora</taxon>
        <taxon>Postciliodesmatophora</taxon>
        <taxon>Heterotrichea</taxon>
        <taxon>Heterotrichida</taxon>
        <taxon>Stentoridae</taxon>
        <taxon>Stentor</taxon>
    </lineage>
</organism>
<dbReference type="GO" id="GO:0003924">
    <property type="term" value="F:GTPase activity"/>
    <property type="evidence" value="ECO:0007669"/>
    <property type="project" value="InterPro"/>
</dbReference>
<dbReference type="AlphaFoldDB" id="A0A1R2BT33"/>
<comment type="caution">
    <text evidence="7">The sequence shown here is derived from an EMBL/GenBank/DDBJ whole genome shotgun (WGS) entry which is preliminary data.</text>
</comment>
<evidence type="ECO:0000313" key="8">
    <source>
        <dbReference type="Proteomes" id="UP000187209"/>
    </source>
</evidence>
<dbReference type="PRINTS" id="PR00328">
    <property type="entry name" value="SAR1GTPBP"/>
</dbReference>
<protein>
    <submittedName>
        <fullName evidence="7">Uncharacterized protein</fullName>
    </submittedName>
</protein>
<dbReference type="SMART" id="SM00177">
    <property type="entry name" value="ARF"/>
    <property type="match status" value="1"/>
</dbReference>
<feature type="binding site" evidence="4">
    <location>
        <begin position="126"/>
        <end position="129"/>
    </location>
    <ligand>
        <name>GTP</name>
        <dbReference type="ChEBI" id="CHEBI:37565"/>
    </ligand>
</feature>
<dbReference type="PROSITE" id="PS51417">
    <property type="entry name" value="ARF"/>
    <property type="match status" value="1"/>
</dbReference>
<gene>
    <name evidence="7" type="ORF">SteCoe_20176</name>
</gene>
<evidence type="ECO:0000256" key="4">
    <source>
        <dbReference type="PIRSR" id="PIRSR606689-1"/>
    </source>
</evidence>
<feature type="binding site" evidence="4">
    <location>
        <position position="70"/>
    </location>
    <ligand>
        <name>GTP</name>
        <dbReference type="ChEBI" id="CHEBI:37565"/>
    </ligand>
</feature>
<evidence type="ECO:0000256" key="6">
    <source>
        <dbReference type="RuleBase" id="RU003925"/>
    </source>
</evidence>
<evidence type="ECO:0000256" key="3">
    <source>
        <dbReference type="ARBA" id="ARBA00023134"/>
    </source>
</evidence>
<evidence type="ECO:0000256" key="5">
    <source>
        <dbReference type="PIRSR" id="PIRSR606689-2"/>
    </source>
</evidence>
<dbReference type="OrthoDB" id="2011769at2759"/>
<sequence>MGSFFSRIFSRIFGKGEVRILILGLENAGKTTFLYQLQFHQTIDTIPTIGFNVESVQFKNIILQMWDLGGQKSFREQWKCYYPNTQGVIYMLDSTDWARADLARQELFELIHEDDLKNTPILVLANKQDLPGAMSTREVENILQINTLQRKIFVARISAKMNTDVESALNWLIDNISN</sequence>
<keyword evidence="5" id="KW-0460">Magnesium</keyword>
<dbReference type="PANTHER" id="PTHR11711">
    <property type="entry name" value="ADP RIBOSYLATION FACTOR-RELATED"/>
    <property type="match status" value="1"/>
</dbReference>
<keyword evidence="5" id="KW-0479">Metal-binding</keyword>
<feature type="binding site" evidence="4">
    <location>
        <begin position="24"/>
        <end position="31"/>
    </location>
    <ligand>
        <name>GTP</name>
        <dbReference type="ChEBI" id="CHEBI:37565"/>
    </ligand>
</feature>
<dbReference type="SUPFAM" id="SSF52540">
    <property type="entry name" value="P-loop containing nucleoside triphosphate hydrolases"/>
    <property type="match status" value="1"/>
</dbReference>
<evidence type="ECO:0000256" key="2">
    <source>
        <dbReference type="ARBA" id="ARBA00022741"/>
    </source>
</evidence>
<evidence type="ECO:0000313" key="7">
    <source>
        <dbReference type="EMBL" id="OMJ79745.1"/>
    </source>
</evidence>
<evidence type="ECO:0000256" key="1">
    <source>
        <dbReference type="ARBA" id="ARBA00010290"/>
    </source>
</evidence>
<keyword evidence="8" id="KW-1185">Reference proteome</keyword>
<reference evidence="7 8" key="1">
    <citation type="submission" date="2016-11" db="EMBL/GenBank/DDBJ databases">
        <title>The macronuclear genome of Stentor coeruleus: a giant cell with tiny introns.</title>
        <authorList>
            <person name="Slabodnick M."/>
            <person name="Ruby J.G."/>
            <person name="Reiff S.B."/>
            <person name="Swart E.C."/>
            <person name="Gosai S."/>
            <person name="Prabakaran S."/>
            <person name="Witkowska E."/>
            <person name="Larue G.E."/>
            <person name="Fisher S."/>
            <person name="Freeman R.M."/>
            <person name="Gunawardena J."/>
            <person name="Chu W."/>
            <person name="Stover N.A."/>
            <person name="Gregory B.D."/>
            <person name="Nowacki M."/>
            <person name="Derisi J."/>
            <person name="Roy S.W."/>
            <person name="Marshall W.F."/>
            <person name="Sood P."/>
        </authorList>
    </citation>
    <scope>NUCLEOTIDE SEQUENCE [LARGE SCALE GENOMIC DNA]</scope>
    <source>
        <strain evidence="7">WM001</strain>
    </source>
</reference>
<dbReference type="SMART" id="SM00178">
    <property type="entry name" value="SAR"/>
    <property type="match status" value="1"/>
</dbReference>
<dbReference type="GO" id="GO:0030010">
    <property type="term" value="P:establishment of cell polarity"/>
    <property type="evidence" value="ECO:0007669"/>
    <property type="project" value="UniProtKB-ARBA"/>
</dbReference>
<dbReference type="Gene3D" id="3.40.50.300">
    <property type="entry name" value="P-loop containing nucleotide triphosphate hydrolases"/>
    <property type="match status" value="1"/>
</dbReference>
<dbReference type="FunFam" id="3.40.50.300:FF:000412">
    <property type="entry name" value="ADP-ribosylation factor 1"/>
    <property type="match status" value="1"/>
</dbReference>
<dbReference type="NCBIfam" id="TIGR00231">
    <property type="entry name" value="small_GTP"/>
    <property type="match status" value="1"/>
</dbReference>
<keyword evidence="3 4" id="KW-0342">GTP-binding</keyword>
<dbReference type="InterPro" id="IPR024156">
    <property type="entry name" value="Small_GTPase_ARF"/>
</dbReference>
<name>A0A1R2BT33_9CILI</name>
<keyword evidence="2 4" id="KW-0547">Nucleotide-binding</keyword>
<dbReference type="InterPro" id="IPR005225">
    <property type="entry name" value="Small_GTP-bd"/>
</dbReference>
<comment type="similarity">
    <text evidence="1 6">Belongs to the small GTPase superfamily. Arf family.</text>
</comment>
<dbReference type="InterPro" id="IPR027417">
    <property type="entry name" value="P-loop_NTPase"/>
</dbReference>
<proteinExistence type="inferred from homology"/>
<dbReference type="Proteomes" id="UP000187209">
    <property type="component" value="Unassembled WGS sequence"/>
</dbReference>
<dbReference type="GO" id="GO:0005525">
    <property type="term" value="F:GTP binding"/>
    <property type="evidence" value="ECO:0007669"/>
    <property type="project" value="UniProtKB-KW"/>
</dbReference>
<feature type="binding site" evidence="5">
    <location>
        <position position="48"/>
    </location>
    <ligand>
        <name>Mg(2+)</name>
        <dbReference type="ChEBI" id="CHEBI:18420"/>
    </ligand>
</feature>
<dbReference type="SMART" id="SM00175">
    <property type="entry name" value="RAB"/>
    <property type="match status" value="1"/>
</dbReference>
<dbReference type="InterPro" id="IPR006689">
    <property type="entry name" value="Small_GTPase_ARF/SAR"/>
</dbReference>
<dbReference type="EMBL" id="MPUH01000456">
    <property type="protein sequence ID" value="OMJ79745.1"/>
    <property type="molecule type" value="Genomic_DNA"/>
</dbReference>
<dbReference type="CDD" id="cd00878">
    <property type="entry name" value="Arf_Arl"/>
    <property type="match status" value="1"/>
</dbReference>
<accession>A0A1R2BT33</accession>
<dbReference type="PROSITE" id="PS51419">
    <property type="entry name" value="RAB"/>
    <property type="match status" value="1"/>
</dbReference>
<feature type="binding site" evidence="5">
    <location>
        <position position="31"/>
    </location>
    <ligand>
        <name>Mg(2+)</name>
        <dbReference type="ChEBI" id="CHEBI:18420"/>
    </ligand>
</feature>
<dbReference type="Pfam" id="PF00025">
    <property type="entry name" value="Arf"/>
    <property type="match status" value="1"/>
</dbReference>